<reference evidence="2 3" key="1">
    <citation type="journal article" date="2023" name="Plants (Basel)">
        <title>Bridging the Gap: Combining Genomics and Transcriptomics Approaches to Understand Stylosanthes scabra, an Orphan Legume from the Brazilian Caatinga.</title>
        <authorList>
            <person name="Ferreira-Neto J.R.C."/>
            <person name="da Silva M.D."/>
            <person name="Binneck E."/>
            <person name="de Melo N.F."/>
            <person name="da Silva R.H."/>
            <person name="de Melo A.L.T.M."/>
            <person name="Pandolfi V."/>
            <person name="Bustamante F.O."/>
            <person name="Brasileiro-Vidal A.C."/>
            <person name="Benko-Iseppon A.M."/>
        </authorList>
    </citation>
    <scope>NUCLEOTIDE SEQUENCE [LARGE SCALE GENOMIC DNA]</scope>
    <source>
        <tissue evidence="2">Leaves</tissue>
    </source>
</reference>
<feature type="compositionally biased region" description="Basic and acidic residues" evidence="1">
    <location>
        <begin position="245"/>
        <end position="262"/>
    </location>
</feature>
<evidence type="ECO:0000313" key="2">
    <source>
        <dbReference type="EMBL" id="MED6188966.1"/>
    </source>
</evidence>
<keyword evidence="3" id="KW-1185">Reference proteome</keyword>
<evidence type="ECO:0008006" key="4">
    <source>
        <dbReference type="Google" id="ProtNLM"/>
    </source>
</evidence>
<comment type="caution">
    <text evidence="2">The sequence shown here is derived from an EMBL/GenBank/DDBJ whole genome shotgun (WGS) entry which is preliminary data.</text>
</comment>
<accession>A0ABU6WVQ9</accession>
<evidence type="ECO:0000313" key="3">
    <source>
        <dbReference type="Proteomes" id="UP001341840"/>
    </source>
</evidence>
<sequence length="351" mass="40259">MTEEPPPPPSRYRGSGYRSLLHPIIESNEARPPLYKSFYDEFPDESFSKNRFTMLRTYLFWKNSVVDCPLCGSFLADLNHLKRKGLDFTDMFAFQGWTALFHIKERVYPEMNPALNISYSGTLAYICTRISLSDRVTPTHRSLGPVYAQLHHVITHIIMPQNGSYQKISFCDTLVLFALIMRVKISFTYLMMRHMHDSIKGDRNSALPYGMFLTKVFKAYFVNLDDEPYEEKFSKGGGAVKKTAKRDLRAGKKAMEEEERRSRASSSRSRNSKGSAIKLLVTVVRELIQEVINMASCTSTALEKSKARGKVLEKCLNKLEDDHEFSKPEEEEDEEDPQDSQEEDEDVSDAI</sequence>
<evidence type="ECO:0000256" key="1">
    <source>
        <dbReference type="SAM" id="MobiDB-lite"/>
    </source>
</evidence>
<organism evidence="2 3">
    <name type="scientific">Stylosanthes scabra</name>
    <dbReference type="NCBI Taxonomy" id="79078"/>
    <lineage>
        <taxon>Eukaryota</taxon>
        <taxon>Viridiplantae</taxon>
        <taxon>Streptophyta</taxon>
        <taxon>Embryophyta</taxon>
        <taxon>Tracheophyta</taxon>
        <taxon>Spermatophyta</taxon>
        <taxon>Magnoliopsida</taxon>
        <taxon>eudicotyledons</taxon>
        <taxon>Gunneridae</taxon>
        <taxon>Pentapetalae</taxon>
        <taxon>rosids</taxon>
        <taxon>fabids</taxon>
        <taxon>Fabales</taxon>
        <taxon>Fabaceae</taxon>
        <taxon>Papilionoideae</taxon>
        <taxon>50 kb inversion clade</taxon>
        <taxon>dalbergioids sensu lato</taxon>
        <taxon>Dalbergieae</taxon>
        <taxon>Pterocarpus clade</taxon>
        <taxon>Stylosanthes</taxon>
    </lineage>
</organism>
<name>A0ABU6WVQ9_9FABA</name>
<dbReference type="EMBL" id="JASCZI010183034">
    <property type="protein sequence ID" value="MED6188966.1"/>
    <property type="molecule type" value="Genomic_DNA"/>
</dbReference>
<feature type="region of interest" description="Disordered" evidence="1">
    <location>
        <begin position="244"/>
        <end position="271"/>
    </location>
</feature>
<protein>
    <recommendedName>
        <fullName evidence="4">Transposase</fullName>
    </recommendedName>
</protein>
<dbReference type="Proteomes" id="UP001341840">
    <property type="component" value="Unassembled WGS sequence"/>
</dbReference>
<feature type="compositionally biased region" description="Acidic residues" evidence="1">
    <location>
        <begin position="329"/>
        <end position="351"/>
    </location>
</feature>
<feature type="region of interest" description="Disordered" evidence="1">
    <location>
        <begin position="320"/>
        <end position="351"/>
    </location>
</feature>
<gene>
    <name evidence="2" type="ORF">PIB30_091026</name>
</gene>
<proteinExistence type="predicted"/>